<dbReference type="Proteomes" id="UP001054252">
    <property type="component" value="Unassembled WGS sequence"/>
</dbReference>
<dbReference type="EMBL" id="BPVZ01000079">
    <property type="protein sequence ID" value="GKV28388.1"/>
    <property type="molecule type" value="Genomic_DNA"/>
</dbReference>
<sequence>MCFTIQEIRGKGPLWIWKSIDSRNKRIKDTHQKN</sequence>
<reference evidence="1 2" key="1">
    <citation type="journal article" date="2021" name="Commun. Biol.">
        <title>The genome of Shorea leprosula (Dipterocarpaceae) highlights the ecological relevance of drought in aseasonal tropical rainforests.</title>
        <authorList>
            <person name="Ng K.K.S."/>
            <person name="Kobayashi M.J."/>
            <person name="Fawcett J.A."/>
            <person name="Hatakeyama M."/>
            <person name="Paape T."/>
            <person name="Ng C.H."/>
            <person name="Ang C.C."/>
            <person name="Tnah L.H."/>
            <person name="Lee C.T."/>
            <person name="Nishiyama T."/>
            <person name="Sese J."/>
            <person name="O'Brien M.J."/>
            <person name="Copetti D."/>
            <person name="Mohd Noor M.I."/>
            <person name="Ong R.C."/>
            <person name="Putra M."/>
            <person name="Sireger I.Z."/>
            <person name="Indrioko S."/>
            <person name="Kosugi Y."/>
            <person name="Izuno A."/>
            <person name="Isagi Y."/>
            <person name="Lee S.L."/>
            <person name="Shimizu K.K."/>
        </authorList>
    </citation>
    <scope>NUCLEOTIDE SEQUENCE [LARGE SCALE GENOMIC DNA]</scope>
    <source>
        <strain evidence="1">214</strain>
    </source>
</reference>
<gene>
    <name evidence="1" type="ORF">SLEP1_g37455</name>
</gene>
<proteinExistence type="predicted"/>
<accession>A0AAV5KVH6</accession>
<keyword evidence="2" id="KW-1185">Reference proteome</keyword>
<evidence type="ECO:0000313" key="2">
    <source>
        <dbReference type="Proteomes" id="UP001054252"/>
    </source>
</evidence>
<dbReference type="AlphaFoldDB" id="A0AAV5KVH6"/>
<evidence type="ECO:0000313" key="1">
    <source>
        <dbReference type="EMBL" id="GKV28388.1"/>
    </source>
</evidence>
<comment type="caution">
    <text evidence="1">The sequence shown here is derived from an EMBL/GenBank/DDBJ whole genome shotgun (WGS) entry which is preliminary data.</text>
</comment>
<protein>
    <submittedName>
        <fullName evidence="1">Uncharacterized protein</fullName>
    </submittedName>
</protein>
<organism evidence="1 2">
    <name type="scientific">Rubroshorea leprosula</name>
    <dbReference type="NCBI Taxonomy" id="152421"/>
    <lineage>
        <taxon>Eukaryota</taxon>
        <taxon>Viridiplantae</taxon>
        <taxon>Streptophyta</taxon>
        <taxon>Embryophyta</taxon>
        <taxon>Tracheophyta</taxon>
        <taxon>Spermatophyta</taxon>
        <taxon>Magnoliopsida</taxon>
        <taxon>eudicotyledons</taxon>
        <taxon>Gunneridae</taxon>
        <taxon>Pentapetalae</taxon>
        <taxon>rosids</taxon>
        <taxon>malvids</taxon>
        <taxon>Malvales</taxon>
        <taxon>Dipterocarpaceae</taxon>
        <taxon>Rubroshorea</taxon>
    </lineage>
</organism>
<name>A0AAV5KVH6_9ROSI</name>